<keyword evidence="2" id="KW-0732">Signal</keyword>
<feature type="region of interest" description="Disordered" evidence="1">
    <location>
        <begin position="25"/>
        <end position="65"/>
    </location>
</feature>
<feature type="compositionally biased region" description="Basic and acidic residues" evidence="1">
    <location>
        <begin position="48"/>
        <end position="57"/>
    </location>
</feature>
<accession>A0A8E2AVJ8</accession>
<dbReference type="OrthoDB" id="4584900at2759"/>
<dbReference type="AlphaFoldDB" id="A0A8E2AVJ8"/>
<evidence type="ECO:0000313" key="3">
    <source>
        <dbReference type="EMBL" id="OCH86160.1"/>
    </source>
</evidence>
<keyword evidence="4" id="KW-1185">Reference proteome</keyword>
<feature type="signal peptide" evidence="2">
    <location>
        <begin position="1"/>
        <end position="18"/>
    </location>
</feature>
<evidence type="ECO:0000256" key="1">
    <source>
        <dbReference type="SAM" id="MobiDB-lite"/>
    </source>
</evidence>
<proteinExistence type="predicted"/>
<feature type="compositionally biased region" description="Basic and acidic residues" evidence="1">
    <location>
        <begin position="26"/>
        <end position="40"/>
    </location>
</feature>
<evidence type="ECO:0000256" key="2">
    <source>
        <dbReference type="SAM" id="SignalP"/>
    </source>
</evidence>
<sequence length="246" mass="26495">MHFSSLFALLAIVPVALCAPGAESNAVDHGHHPHKTDTEHRHHHHHHETATHQEVKRSAAAQPANQALTGSIEVQDEQNKFLGFLSFDTQSINGLVPQKPNNDVISFNPQSEPFALNIVQSGQPTKVFVGGAGNDPLGPSSANIVPLDVVPLTPAGSGPVPPQGAESTIWSLNGQDNELTAQWVNKGGQRPQTSIAFDSKKNELFFTGDVNAHNKQANTNAELVRFFFVKKCAQKPRHAVQSLSVP</sequence>
<dbReference type="Proteomes" id="UP000250043">
    <property type="component" value="Unassembled WGS sequence"/>
</dbReference>
<feature type="chain" id="PRO_5033983415" evidence="2">
    <location>
        <begin position="19"/>
        <end position="246"/>
    </location>
</feature>
<reference evidence="3 4" key="1">
    <citation type="submission" date="2016-07" db="EMBL/GenBank/DDBJ databases">
        <title>Draft genome of the white-rot fungus Obba rivulosa 3A-2.</title>
        <authorList>
            <consortium name="DOE Joint Genome Institute"/>
            <person name="Miettinen O."/>
            <person name="Riley R."/>
            <person name="Acob R."/>
            <person name="Barry K."/>
            <person name="Cullen D."/>
            <person name="De Vries R."/>
            <person name="Hainaut M."/>
            <person name="Hatakka A."/>
            <person name="Henrissat B."/>
            <person name="Hilden K."/>
            <person name="Kuo R."/>
            <person name="Labutti K."/>
            <person name="Lipzen A."/>
            <person name="Makela M.R."/>
            <person name="Sandor L."/>
            <person name="Spatafora J.W."/>
            <person name="Grigoriev I.V."/>
            <person name="Hibbett D.S."/>
        </authorList>
    </citation>
    <scope>NUCLEOTIDE SEQUENCE [LARGE SCALE GENOMIC DNA]</scope>
    <source>
        <strain evidence="3 4">3A-2</strain>
    </source>
</reference>
<protein>
    <submittedName>
        <fullName evidence="3">Uncharacterized protein</fullName>
    </submittedName>
</protein>
<dbReference type="EMBL" id="KV722541">
    <property type="protein sequence ID" value="OCH86160.1"/>
    <property type="molecule type" value="Genomic_DNA"/>
</dbReference>
<gene>
    <name evidence="3" type="ORF">OBBRIDRAFT_890667</name>
</gene>
<evidence type="ECO:0000313" key="4">
    <source>
        <dbReference type="Proteomes" id="UP000250043"/>
    </source>
</evidence>
<name>A0A8E2AVJ8_9APHY</name>
<organism evidence="3 4">
    <name type="scientific">Obba rivulosa</name>
    <dbReference type="NCBI Taxonomy" id="1052685"/>
    <lineage>
        <taxon>Eukaryota</taxon>
        <taxon>Fungi</taxon>
        <taxon>Dikarya</taxon>
        <taxon>Basidiomycota</taxon>
        <taxon>Agaricomycotina</taxon>
        <taxon>Agaricomycetes</taxon>
        <taxon>Polyporales</taxon>
        <taxon>Gelatoporiaceae</taxon>
        <taxon>Obba</taxon>
    </lineage>
</organism>